<dbReference type="RefSeq" id="WP_060149220.1">
    <property type="nucleotide sequence ID" value="NZ_LPGD01000045.1"/>
</dbReference>
<protein>
    <submittedName>
        <fullName evidence="2">Uncharacterized protein</fullName>
    </submittedName>
</protein>
<evidence type="ECO:0000313" key="3">
    <source>
        <dbReference type="Proteomes" id="UP000068603"/>
    </source>
</evidence>
<gene>
    <name evidence="2" type="ORF">WT44_27495</name>
</gene>
<dbReference type="Proteomes" id="UP000068603">
    <property type="component" value="Unassembled WGS sequence"/>
</dbReference>
<sequence>MRIGRVEHARHLREHRAAIQAARRAGQPRFVAVGRPAASSHRPFSFDRPDGASLGVGALERQAEPGPGRIDPARAVEPHAGDAHAIAEPLDVADALHRARSTGAGSRRTHTHARPAQRRWPVR</sequence>
<feature type="compositionally biased region" description="Basic residues" evidence="1">
    <location>
        <begin position="107"/>
        <end position="123"/>
    </location>
</feature>
<accession>A0A106NVZ9</accession>
<feature type="region of interest" description="Disordered" evidence="1">
    <location>
        <begin position="98"/>
        <end position="123"/>
    </location>
</feature>
<dbReference type="EMBL" id="LPHB01000072">
    <property type="protein sequence ID" value="KWA54994.1"/>
    <property type="molecule type" value="Genomic_DNA"/>
</dbReference>
<comment type="caution">
    <text evidence="2">The sequence shown here is derived from an EMBL/GenBank/DDBJ whole genome shotgun (WGS) entry which is preliminary data.</text>
</comment>
<name>A0A106NVZ9_9BURK</name>
<reference evidence="2 3" key="1">
    <citation type="submission" date="2015-11" db="EMBL/GenBank/DDBJ databases">
        <title>Expanding the genomic diversity of Burkholderia species for the development of highly accurate diagnostics.</title>
        <authorList>
            <person name="Sahl J."/>
            <person name="Keim P."/>
            <person name="Wagner D."/>
        </authorList>
    </citation>
    <scope>NUCLEOTIDE SEQUENCE [LARGE SCALE GENOMIC DNA]</scope>
    <source>
        <strain evidence="2 3">MSMB1960WGS</strain>
    </source>
</reference>
<evidence type="ECO:0000256" key="1">
    <source>
        <dbReference type="SAM" id="MobiDB-lite"/>
    </source>
</evidence>
<dbReference type="AlphaFoldDB" id="A0A106NVZ9"/>
<dbReference type="STRING" id="1503054.WT74_19295"/>
<evidence type="ECO:0000313" key="2">
    <source>
        <dbReference type="EMBL" id="KWA54994.1"/>
    </source>
</evidence>
<proteinExistence type="predicted"/>
<organism evidence="2">
    <name type="scientific">Burkholderia stagnalis</name>
    <dbReference type="NCBI Taxonomy" id="1503054"/>
    <lineage>
        <taxon>Bacteria</taxon>
        <taxon>Pseudomonadati</taxon>
        <taxon>Pseudomonadota</taxon>
        <taxon>Betaproteobacteria</taxon>
        <taxon>Burkholderiales</taxon>
        <taxon>Burkholderiaceae</taxon>
        <taxon>Burkholderia</taxon>
        <taxon>Burkholderia cepacia complex</taxon>
    </lineage>
</organism>